<dbReference type="GO" id="GO:0005313">
    <property type="term" value="F:L-glutamate transmembrane transporter activity"/>
    <property type="evidence" value="ECO:0007669"/>
    <property type="project" value="TreeGrafter"/>
</dbReference>
<evidence type="ECO:0000256" key="5">
    <source>
        <dbReference type="ARBA" id="ARBA00022989"/>
    </source>
</evidence>
<organism evidence="8">
    <name type="scientific">Oppiella nova</name>
    <dbReference type="NCBI Taxonomy" id="334625"/>
    <lineage>
        <taxon>Eukaryota</taxon>
        <taxon>Metazoa</taxon>
        <taxon>Ecdysozoa</taxon>
        <taxon>Arthropoda</taxon>
        <taxon>Chelicerata</taxon>
        <taxon>Arachnida</taxon>
        <taxon>Acari</taxon>
        <taxon>Acariformes</taxon>
        <taxon>Sarcoptiformes</taxon>
        <taxon>Oribatida</taxon>
        <taxon>Brachypylina</taxon>
        <taxon>Oppioidea</taxon>
        <taxon>Oppiidae</taxon>
        <taxon>Oppiella</taxon>
    </lineage>
</organism>
<dbReference type="InterPro" id="IPR050746">
    <property type="entry name" value="DAACS"/>
</dbReference>
<reference evidence="8" key="1">
    <citation type="submission" date="2020-11" db="EMBL/GenBank/DDBJ databases">
        <authorList>
            <person name="Tran Van P."/>
        </authorList>
    </citation>
    <scope>NUCLEOTIDE SEQUENCE</scope>
</reference>
<keyword evidence="3 7" id="KW-0813">Transport</keyword>
<dbReference type="OrthoDB" id="5877963at2759"/>
<evidence type="ECO:0000256" key="3">
    <source>
        <dbReference type="ARBA" id="ARBA00022448"/>
    </source>
</evidence>
<comment type="caution">
    <text evidence="7">Lacks conserved residue(s) required for the propagation of feature annotation.</text>
</comment>
<feature type="transmembrane region" description="Helical" evidence="7">
    <location>
        <begin position="149"/>
        <end position="170"/>
    </location>
</feature>
<feature type="transmembrane region" description="Helical" evidence="7">
    <location>
        <begin position="117"/>
        <end position="137"/>
    </location>
</feature>
<evidence type="ECO:0000256" key="4">
    <source>
        <dbReference type="ARBA" id="ARBA00022692"/>
    </source>
</evidence>
<dbReference type="SUPFAM" id="SSF118215">
    <property type="entry name" value="Proton glutamate symport protein"/>
    <property type="match status" value="1"/>
</dbReference>
<evidence type="ECO:0000313" key="9">
    <source>
        <dbReference type="Proteomes" id="UP000728032"/>
    </source>
</evidence>
<keyword evidence="4 7" id="KW-0812">Transmembrane</keyword>
<dbReference type="AlphaFoldDB" id="A0A7R9QVI9"/>
<dbReference type="EMBL" id="CAJPVJ010019034">
    <property type="protein sequence ID" value="CAG2177174.1"/>
    <property type="molecule type" value="Genomic_DNA"/>
</dbReference>
<dbReference type="GO" id="GO:0005886">
    <property type="term" value="C:plasma membrane"/>
    <property type="evidence" value="ECO:0007669"/>
    <property type="project" value="TreeGrafter"/>
</dbReference>
<dbReference type="Proteomes" id="UP000728032">
    <property type="component" value="Unassembled WGS sequence"/>
</dbReference>
<keyword evidence="9" id="KW-1185">Reference proteome</keyword>
<dbReference type="InterPro" id="IPR001991">
    <property type="entry name" value="Na-dicarboxylate_symporter"/>
</dbReference>
<comment type="subcellular location">
    <subcellularLocation>
        <location evidence="1 7">Membrane</location>
        <topology evidence="1 7">Multi-pass membrane protein</topology>
    </subcellularLocation>
</comment>
<keyword evidence="5 7" id="KW-1133">Transmembrane helix</keyword>
<evidence type="ECO:0000256" key="2">
    <source>
        <dbReference type="ARBA" id="ARBA00006148"/>
    </source>
</evidence>
<dbReference type="EMBL" id="OC933859">
    <property type="protein sequence ID" value="CAD7660036.1"/>
    <property type="molecule type" value="Genomic_DNA"/>
</dbReference>
<comment type="similarity">
    <text evidence="2 7">Belongs to the dicarboxylate/amino acid:cation symporter (DAACS) (TC 2.A.23) family.</text>
</comment>
<gene>
    <name evidence="8" type="ORF">ONB1V03_LOCUS16607</name>
</gene>
<proteinExistence type="inferred from homology"/>
<feature type="transmembrane region" description="Helical" evidence="7">
    <location>
        <begin position="38"/>
        <end position="61"/>
    </location>
</feature>
<dbReference type="Gene3D" id="1.10.3860.10">
    <property type="entry name" value="Sodium:dicarboxylate symporter"/>
    <property type="match status" value="1"/>
</dbReference>
<evidence type="ECO:0000256" key="6">
    <source>
        <dbReference type="ARBA" id="ARBA00023136"/>
    </source>
</evidence>
<dbReference type="InterPro" id="IPR036458">
    <property type="entry name" value="Na:dicarbo_symporter_sf"/>
</dbReference>
<dbReference type="Pfam" id="PF00375">
    <property type="entry name" value="SDF"/>
    <property type="match status" value="1"/>
</dbReference>
<dbReference type="PANTHER" id="PTHR11958">
    <property type="entry name" value="SODIUM/DICARBOXYLATE SYMPORTER-RELATED"/>
    <property type="match status" value="1"/>
</dbReference>
<evidence type="ECO:0000256" key="7">
    <source>
        <dbReference type="RuleBase" id="RU361216"/>
    </source>
</evidence>
<keyword evidence="7" id="KW-0769">Symport</keyword>
<evidence type="ECO:0000256" key="1">
    <source>
        <dbReference type="ARBA" id="ARBA00004141"/>
    </source>
</evidence>
<protein>
    <recommendedName>
        <fullName evidence="7">Amino acid transporter</fullName>
    </recommendedName>
</protein>
<name>A0A7R9QVI9_9ACAR</name>
<evidence type="ECO:0000313" key="8">
    <source>
        <dbReference type="EMBL" id="CAD7660036.1"/>
    </source>
</evidence>
<dbReference type="PANTHER" id="PTHR11958:SF63">
    <property type="entry name" value="AMINO ACID TRANSPORTER"/>
    <property type="match status" value="1"/>
</dbReference>
<sequence>MLAIKFDNHVQIIQAIVEHNYYATVVARFNRMTLLTRLLAAQFVVVFVFILLLFIMCSRVSTAAQRPYPTLLAYMTTAGPTLSVRHRLTIDTFIQQLSGPDIGYYCYDLFPMNSYEFPVIILALGTASSAITLPVIIESMEKNVKLPESVTRFVLPLGMNVHMNGFAMYYPMVILFVAQMHGMDVGVQHMVILTYVLYLVN</sequence>
<dbReference type="GO" id="GO:0015175">
    <property type="term" value="F:neutral L-amino acid transmembrane transporter activity"/>
    <property type="evidence" value="ECO:0007669"/>
    <property type="project" value="TreeGrafter"/>
</dbReference>
<dbReference type="GO" id="GO:0015501">
    <property type="term" value="F:glutamate:sodium symporter activity"/>
    <property type="evidence" value="ECO:0007669"/>
    <property type="project" value="TreeGrafter"/>
</dbReference>
<keyword evidence="6 7" id="KW-0472">Membrane</keyword>
<accession>A0A7R9QVI9</accession>